<dbReference type="InterPro" id="IPR026728">
    <property type="entry name" value="BLTP3A/B"/>
</dbReference>
<dbReference type="Pfam" id="PF24917">
    <property type="entry name" value="BLTP3A_B"/>
    <property type="match status" value="2"/>
</dbReference>
<dbReference type="OMA" id="HSLISCN"/>
<proteinExistence type="predicted"/>
<feature type="region of interest" description="Disordered" evidence="2">
    <location>
        <begin position="591"/>
        <end position="691"/>
    </location>
</feature>
<feature type="compositionally biased region" description="Low complexity" evidence="2">
    <location>
        <begin position="1048"/>
        <end position="1077"/>
    </location>
</feature>
<name>F6STW3_CIOIN</name>
<evidence type="ECO:0000313" key="3">
    <source>
        <dbReference type="Ensembl" id="ENSCINP00000016170.3"/>
    </source>
</evidence>
<dbReference type="Proteomes" id="UP000008144">
    <property type="component" value="Chromosome 7"/>
</dbReference>
<protein>
    <submittedName>
        <fullName evidence="3">Uncharacterized protein</fullName>
    </submittedName>
</protein>
<dbReference type="EMBL" id="EAAA01002408">
    <property type="status" value="NOT_ANNOTATED_CDS"/>
    <property type="molecule type" value="Genomic_DNA"/>
</dbReference>
<keyword evidence="1" id="KW-0175">Coiled coil</keyword>
<dbReference type="PANTHER" id="PTHR22774:SF11">
    <property type="entry name" value="CHOREIN N-TERMINAL DOMAIN-CONTAINING PROTEIN"/>
    <property type="match status" value="1"/>
</dbReference>
<feature type="compositionally biased region" description="Low complexity" evidence="2">
    <location>
        <begin position="613"/>
        <end position="622"/>
    </location>
</feature>
<feature type="region of interest" description="Disordered" evidence="2">
    <location>
        <begin position="1031"/>
        <end position="1077"/>
    </location>
</feature>
<feature type="compositionally biased region" description="Polar residues" evidence="2">
    <location>
        <begin position="663"/>
        <end position="684"/>
    </location>
</feature>
<accession>F6STW3</accession>
<reference evidence="3" key="2">
    <citation type="journal article" date="2008" name="Genome Biol.">
        <title>Improved genome assembly and evidence-based global gene model set for the chordate Ciona intestinalis: new insight into intron and operon populations.</title>
        <authorList>
            <person name="Satou Y."/>
            <person name="Mineta K."/>
            <person name="Ogasawara M."/>
            <person name="Sasakura Y."/>
            <person name="Shoguchi E."/>
            <person name="Ueno K."/>
            <person name="Yamada L."/>
            <person name="Matsumoto J."/>
            <person name="Wasserscheid J."/>
            <person name="Dewar K."/>
            <person name="Wiley G.B."/>
            <person name="Macmil S.L."/>
            <person name="Roe B.A."/>
            <person name="Zeller R.W."/>
            <person name="Hastings K.E."/>
            <person name="Lemaire P."/>
            <person name="Lindquist E."/>
            <person name="Endo T."/>
            <person name="Hotta K."/>
            <person name="Inaba K."/>
        </authorList>
    </citation>
    <scope>NUCLEOTIDE SEQUENCE [LARGE SCALE GENOMIC DNA]</scope>
    <source>
        <strain evidence="3">wild type</strain>
    </source>
</reference>
<feature type="compositionally biased region" description="Low complexity" evidence="2">
    <location>
        <begin position="411"/>
        <end position="420"/>
    </location>
</feature>
<organism evidence="3 4">
    <name type="scientific">Ciona intestinalis</name>
    <name type="common">Transparent sea squirt</name>
    <name type="synonym">Ascidia intestinalis</name>
    <dbReference type="NCBI Taxonomy" id="7719"/>
    <lineage>
        <taxon>Eukaryota</taxon>
        <taxon>Metazoa</taxon>
        <taxon>Chordata</taxon>
        <taxon>Tunicata</taxon>
        <taxon>Ascidiacea</taxon>
        <taxon>Phlebobranchia</taxon>
        <taxon>Cionidae</taxon>
        <taxon>Ciona</taxon>
    </lineage>
</organism>
<evidence type="ECO:0000313" key="4">
    <source>
        <dbReference type="Proteomes" id="UP000008144"/>
    </source>
</evidence>
<keyword evidence="4" id="KW-1185">Reference proteome</keyword>
<dbReference type="HOGENOM" id="CLU_298843_0_0_1"/>
<dbReference type="InParanoid" id="F6STW3"/>
<feature type="compositionally biased region" description="Polar residues" evidence="2">
    <location>
        <begin position="424"/>
        <end position="441"/>
    </location>
</feature>
<evidence type="ECO:0000256" key="2">
    <source>
        <dbReference type="SAM" id="MobiDB-lite"/>
    </source>
</evidence>
<dbReference type="GeneTree" id="ENSGT00600000084428"/>
<sequence length="1167" mass="128171">FNRYNIQESSVHLDLDRIDLHICDDGTTNNNQATYKKVVEGGAILMTFFGLKIDHYPSHKGAEIRTHFRDYGEIPTARDKWAHDIISNFRKDFVTLKKAAMAAMAAGNTEVQVSKSKSKLLESCLIIRLNDIEISQVTSSSDKERCNDKILSSQRKELLLPDDMPLGYVSITDYFYPDGRDYPAPHSNIFVRVNAPRVRVHWPSFLWCNQLALSTVRSVQKMLEDLGIPISSSDPKEEDHVDIRVETLMPRIFIPSFKTTEDTNSPIGLEIQVSQSTITNCRYGENCSRSSLSKVLQSIKDSYIFNNSGSFPCEPGYDLDHTHHALHSHANHQDTPLNTALHSNTPQLKSSSLKQKAYTDVWNIWLRQVWVDFVIQTDQSNPTKRRSTLPFVDSLPITMWISKSEKKFSDTSSMLSSNSESELRQSQSTPMFEQPHTNSSGFDRPASYPTSPLRGTDIKTEDLNDKSRPARNKKLLDFYRSSLAETPAKVKKEVIKPLKGTAGTYILIHSEKPVRLMLDHFQFLFLLRLFESFEGIEKKVSSDTASILSDTSSSCNTLDGISSNSQEDDNTSDTTAVRLVFPSADINLVLRAKTEEEDDEDKTSNLDDDEQSTSDTQDLVSPISPPPLIPNPSSSGSPTPAPSECSSDTISILGSDEAFGPSIRTSTTCPVDVSNTPLGGSSEQPVVPLPQGRRRANTDLSVAVRLKSESRLKSRLNVVSSPSSISSTASCDNLSNRSTIVSSSGYETGSVDSVNQPVLTGFDDDIKSLDSSCDGDAQFVIIEVDGQPRAVMDERTPLLDIENTGIVKIPPPPPVMVQSQDTILDTESDVSQDTVPCVNDKSTMDLDMVSVFKISATDGVELCVDAGGENTVLRIAAHTLGLHELGNMTRDNSAVQFSSPDTTTKKNISPPILPSLRMRLDGGPAASRFSPASASNGIIRINAQDVEETVCSSTLENIGAFLEDEVAPDILPMKVEATNIHLTIKNDIPPIYPTSAAVPPVELHVHSANITRDDEGVFHISTESSAASSSTLLSSLSGMAKQNHKETTSTQTTSQETKTPVTTPTETSNTNHTHTTTLCNGVLPNTLHTTSPLTLKQISKDKVDSINDNQVLVNGDISNDYESLKERINELTRERDSLAAALSHIQEELMLSERDRATLKTQVSQSS</sequence>
<reference evidence="4" key="1">
    <citation type="journal article" date="2002" name="Science">
        <title>The draft genome of Ciona intestinalis: insights into chordate and vertebrate origins.</title>
        <authorList>
            <person name="Dehal P."/>
            <person name="Satou Y."/>
            <person name="Campbell R.K."/>
            <person name="Chapman J."/>
            <person name="Degnan B."/>
            <person name="De Tomaso A."/>
            <person name="Davidson B."/>
            <person name="Di Gregorio A."/>
            <person name="Gelpke M."/>
            <person name="Goodstein D.M."/>
            <person name="Harafuji N."/>
            <person name="Hastings K.E."/>
            <person name="Ho I."/>
            <person name="Hotta K."/>
            <person name="Huang W."/>
            <person name="Kawashima T."/>
            <person name="Lemaire P."/>
            <person name="Martinez D."/>
            <person name="Meinertzhagen I.A."/>
            <person name="Necula S."/>
            <person name="Nonaka M."/>
            <person name="Putnam N."/>
            <person name="Rash S."/>
            <person name="Saiga H."/>
            <person name="Satake M."/>
            <person name="Terry A."/>
            <person name="Yamada L."/>
            <person name="Wang H.G."/>
            <person name="Awazu S."/>
            <person name="Azumi K."/>
            <person name="Boore J."/>
            <person name="Branno M."/>
            <person name="Chin-Bow S."/>
            <person name="DeSantis R."/>
            <person name="Doyle S."/>
            <person name="Francino P."/>
            <person name="Keys D.N."/>
            <person name="Haga S."/>
            <person name="Hayashi H."/>
            <person name="Hino K."/>
            <person name="Imai K.S."/>
            <person name="Inaba K."/>
            <person name="Kano S."/>
            <person name="Kobayashi K."/>
            <person name="Kobayashi M."/>
            <person name="Lee B.I."/>
            <person name="Makabe K.W."/>
            <person name="Manohar C."/>
            <person name="Matassi G."/>
            <person name="Medina M."/>
            <person name="Mochizuki Y."/>
            <person name="Mount S."/>
            <person name="Morishita T."/>
            <person name="Miura S."/>
            <person name="Nakayama A."/>
            <person name="Nishizaka S."/>
            <person name="Nomoto H."/>
            <person name="Ohta F."/>
            <person name="Oishi K."/>
            <person name="Rigoutsos I."/>
            <person name="Sano M."/>
            <person name="Sasaki A."/>
            <person name="Sasakura Y."/>
            <person name="Shoguchi E."/>
            <person name="Shin-i T."/>
            <person name="Spagnuolo A."/>
            <person name="Stainier D."/>
            <person name="Suzuki M.M."/>
            <person name="Tassy O."/>
            <person name="Takatori N."/>
            <person name="Tokuoka M."/>
            <person name="Yagi K."/>
            <person name="Yoshizaki F."/>
            <person name="Wada S."/>
            <person name="Zhang C."/>
            <person name="Hyatt P.D."/>
            <person name="Larimer F."/>
            <person name="Detter C."/>
            <person name="Doggett N."/>
            <person name="Glavina T."/>
            <person name="Hawkins T."/>
            <person name="Richardson P."/>
            <person name="Lucas S."/>
            <person name="Kohara Y."/>
            <person name="Levine M."/>
            <person name="Satoh N."/>
            <person name="Rokhsar D.S."/>
        </authorList>
    </citation>
    <scope>NUCLEOTIDE SEQUENCE [LARGE SCALE GENOMIC DNA]</scope>
</reference>
<dbReference type="AlphaFoldDB" id="F6STW3"/>
<feature type="compositionally biased region" description="Basic and acidic residues" evidence="2">
    <location>
        <begin position="456"/>
        <end position="466"/>
    </location>
</feature>
<dbReference type="FunCoup" id="F6STW3">
    <property type="interactions" value="27"/>
</dbReference>
<dbReference type="PANTHER" id="PTHR22774">
    <property type="entry name" value="CHOREIN N-TERMINAL DOMAIN-CONTAINING PROTEIN"/>
    <property type="match status" value="1"/>
</dbReference>
<feature type="region of interest" description="Disordered" evidence="2">
    <location>
        <begin position="411"/>
        <end position="466"/>
    </location>
</feature>
<reference evidence="3" key="3">
    <citation type="submission" date="2025-08" db="UniProtKB">
        <authorList>
            <consortium name="Ensembl"/>
        </authorList>
    </citation>
    <scope>IDENTIFICATION</scope>
</reference>
<reference evidence="3" key="4">
    <citation type="submission" date="2025-09" db="UniProtKB">
        <authorList>
            <consortium name="Ensembl"/>
        </authorList>
    </citation>
    <scope>IDENTIFICATION</scope>
</reference>
<feature type="coiled-coil region" evidence="1">
    <location>
        <begin position="1114"/>
        <end position="1148"/>
    </location>
</feature>
<feature type="compositionally biased region" description="Acidic residues" evidence="2">
    <location>
        <begin position="595"/>
        <end position="612"/>
    </location>
</feature>
<evidence type="ECO:0000256" key="1">
    <source>
        <dbReference type="SAM" id="Coils"/>
    </source>
</evidence>
<dbReference type="Ensembl" id="ENSCINT00000016170.3">
    <property type="protein sequence ID" value="ENSCINP00000016170.3"/>
    <property type="gene ID" value="ENSCING00000007893.3"/>
</dbReference>